<gene>
    <name evidence="1" type="ORF">DX130_24675</name>
</gene>
<name>A0A371P098_9BACL</name>
<sequence>MNMNLNVTMNEDVVSALGMAIADRQRTVQGYLKHLTSEQWRKTYAAELKALELAKEALCNAEIVI</sequence>
<protein>
    <submittedName>
        <fullName evidence="1">Uncharacterized protein</fullName>
    </submittedName>
</protein>
<comment type="caution">
    <text evidence="1">The sequence shown here is derived from an EMBL/GenBank/DDBJ whole genome shotgun (WGS) entry which is preliminary data.</text>
</comment>
<evidence type="ECO:0000313" key="2">
    <source>
        <dbReference type="Proteomes" id="UP000261905"/>
    </source>
</evidence>
<proteinExistence type="predicted"/>
<keyword evidence="2" id="KW-1185">Reference proteome</keyword>
<dbReference type="AlphaFoldDB" id="A0A371P098"/>
<accession>A0A371P098</accession>
<reference evidence="1 2" key="1">
    <citation type="submission" date="2018-08" db="EMBL/GenBank/DDBJ databases">
        <title>Paenibacillus sp. M4BSY-1, whole genome shotgun sequence.</title>
        <authorList>
            <person name="Tuo L."/>
        </authorList>
    </citation>
    <scope>NUCLEOTIDE SEQUENCE [LARGE SCALE GENOMIC DNA]</scope>
    <source>
        <strain evidence="1 2">M4BSY-1</strain>
    </source>
</reference>
<evidence type="ECO:0000313" key="1">
    <source>
        <dbReference type="EMBL" id="REK69359.1"/>
    </source>
</evidence>
<dbReference type="EMBL" id="QUBQ01000008">
    <property type="protein sequence ID" value="REK69359.1"/>
    <property type="molecule type" value="Genomic_DNA"/>
</dbReference>
<dbReference type="RefSeq" id="WP_116049920.1">
    <property type="nucleotide sequence ID" value="NZ_QUBQ01000008.1"/>
</dbReference>
<organism evidence="1 2">
    <name type="scientific">Paenibacillus paeoniae</name>
    <dbReference type="NCBI Taxonomy" id="2292705"/>
    <lineage>
        <taxon>Bacteria</taxon>
        <taxon>Bacillati</taxon>
        <taxon>Bacillota</taxon>
        <taxon>Bacilli</taxon>
        <taxon>Bacillales</taxon>
        <taxon>Paenibacillaceae</taxon>
        <taxon>Paenibacillus</taxon>
    </lineage>
</organism>
<dbReference type="Proteomes" id="UP000261905">
    <property type="component" value="Unassembled WGS sequence"/>
</dbReference>